<feature type="compositionally biased region" description="Basic and acidic residues" evidence="1">
    <location>
        <begin position="83"/>
        <end position="98"/>
    </location>
</feature>
<reference evidence="2" key="1">
    <citation type="submission" date="2022-03" db="EMBL/GenBank/DDBJ databases">
        <authorList>
            <person name="Martin C."/>
        </authorList>
    </citation>
    <scope>NUCLEOTIDE SEQUENCE</scope>
</reference>
<name>A0A8J1UNS1_OWEFU</name>
<dbReference type="PANTHER" id="PTHR21446">
    <property type="entry name" value="DUF3504 DOMAIN-CONTAINING PROTEIN"/>
    <property type="match status" value="1"/>
</dbReference>
<evidence type="ECO:0000256" key="1">
    <source>
        <dbReference type="SAM" id="MobiDB-lite"/>
    </source>
</evidence>
<feature type="non-terminal residue" evidence="2">
    <location>
        <position position="1"/>
    </location>
</feature>
<keyword evidence="3" id="KW-1185">Reference proteome</keyword>
<dbReference type="EMBL" id="CAIIXF020000008">
    <property type="protein sequence ID" value="CAH1793092.1"/>
    <property type="molecule type" value="Genomic_DNA"/>
</dbReference>
<protein>
    <submittedName>
        <fullName evidence="2">Uncharacterized protein</fullName>
    </submittedName>
</protein>
<proteinExistence type="predicted"/>
<comment type="caution">
    <text evidence="2">The sequence shown here is derived from an EMBL/GenBank/DDBJ whole genome shotgun (WGS) entry which is preliminary data.</text>
</comment>
<dbReference type="AlphaFoldDB" id="A0A8J1UNS1"/>
<dbReference type="PANTHER" id="PTHR21446:SF12">
    <property type="entry name" value="POTASSIUM CHANNEL TETRAMERIZATION DOMAIN CONTAINING 1"/>
    <property type="match status" value="1"/>
</dbReference>
<evidence type="ECO:0000313" key="3">
    <source>
        <dbReference type="Proteomes" id="UP000749559"/>
    </source>
</evidence>
<dbReference type="Proteomes" id="UP000749559">
    <property type="component" value="Unassembled WGS sequence"/>
</dbReference>
<gene>
    <name evidence="2" type="ORF">OFUS_LOCUS17988</name>
</gene>
<evidence type="ECO:0000313" key="2">
    <source>
        <dbReference type="EMBL" id="CAH1793092.1"/>
    </source>
</evidence>
<dbReference type="InterPro" id="IPR052787">
    <property type="entry name" value="MAVS"/>
</dbReference>
<sequence length="383" mass="44393">TLYTHDSTCGLWFGALYIYNSCMVSLTNHGLTPQVLYFLEEFTRGFDSEPGLGESHEATSRVAATTWYILPNQPSQANKRFKNVSESDLKAREDSRHEQKTKRQTQWAIKIFQDWLCETENESKVLDKELIESEDFPKLMRKFYGSVVKQNGTSYLKASLINLRAGIQRHIYDLGANVYLMSDQFKLANRQLSAVIKELKRQGLEDIRHKEGFEPDDFKKLYSSDIVFSNDDPKKLQNKVFFELMFHMGPKGRDYLRELKKTSFNIKKDGHGVEYIEMANEKKNKTPVIEATGTKNCPVTSFKLYMSKLNPECDDFFQVPLNGIHQVFSETSIWYCRAAMGVNTLSNMMKTISERAMLSRTYTNRCIRPSSQRTRAWYLILTL</sequence>
<feature type="region of interest" description="Disordered" evidence="1">
    <location>
        <begin position="81"/>
        <end position="100"/>
    </location>
</feature>
<dbReference type="OrthoDB" id="10067014at2759"/>
<accession>A0A8J1UNS1</accession>
<organism evidence="2 3">
    <name type="scientific">Owenia fusiformis</name>
    <name type="common">Polychaete worm</name>
    <dbReference type="NCBI Taxonomy" id="6347"/>
    <lineage>
        <taxon>Eukaryota</taxon>
        <taxon>Metazoa</taxon>
        <taxon>Spiralia</taxon>
        <taxon>Lophotrochozoa</taxon>
        <taxon>Annelida</taxon>
        <taxon>Polychaeta</taxon>
        <taxon>Sedentaria</taxon>
        <taxon>Canalipalpata</taxon>
        <taxon>Sabellida</taxon>
        <taxon>Oweniida</taxon>
        <taxon>Oweniidae</taxon>
        <taxon>Owenia</taxon>
    </lineage>
</organism>